<dbReference type="GO" id="GO:0015833">
    <property type="term" value="P:peptide transport"/>
    <property type="evidence" value="ECO:0007669"/>
    <property type="project" value="TreeGrafter"/>
</dbReference>
<evidence type="ECO:0000259" key="5">
    <source>
        <dbReference type="Pfam" id="PF00496"/>
    </source>
</evidence>
<dbReference type="InterPro" id="IPR000914">
    <property type="entry name" value="SBP_5_dom"/>
</dbReference>
<dbReference type="GO" id="GO:0043190">
    <property type="term" value="C:ATP-binding cassette (ABC) transporter complex"/>
    <property type="evidence" value="ECO:0007669"/>
    <property type="project" value="InterPro"/>
</dbReference>
<dbReference type="PANTHER" id="PTHR30290">
    <property type="entry name" value="PERIPLASMIC BINDING COMPONENT OF ABC TRANSPORTER"/>
    <property type="match status" value="1"/>
</dbReference>
<dbReference type="GO" id="GO:0030313">
    <property type="term" value="C:cell envelope"/>
    <property type="evidence" value="ECO:0007669"/>
    <property type="project" value="UniProtKB-SubCell"/>
</dbReference>
<accession>A0A423UZZ6</accession>
<name>A0A423UZZ6_STRGL</name>
<evidence type="ECO:0000256" key="1">
    <source>
        <dbReference type="ARBA" id="ARBA00004196"/>
    </source>
</evidence>
<evidence type="ECO:0000256" key="4">
    <source>
        <dbReference type="ARBA" id="ARBA00022729"/>
    </source>
</evidence>
<sequence>MPMTKGSMSTSMKFIRPGIAAGSFALLFASGCQLSPTEPADEKPITIGTSSVLAGLDPAGVYDAGSWAVFTNIYQNLLTFEPGSPTPKPDAAESCEFTSPALTTYRCELRDGLTFSNGNPLTATAVKHSFERILRIRDPLGPGPLFANLLSVDARGSLVTFHLATADATWPSKIATGAGSVVDPAEFPADRLREEENASGSGPYVIASYTAKKSITLKPNSAYKGAVTRRGVTVEVHYFETSRHVEEAWDARTVDIAYAGLPAATLAEIDPSDEDVRLSAGDSAEAHYLVLNMRSPDKPLRRAETRRALASLIDRGHLAGEVFEHTVTPLYSLVPQGVVGHSTAFFDRYPEADAAHAAGRLRSAGITTPVRIRLGHQTGIAAVEARALKEQWEKDGLFRVELVEERDFTTYQKRSLKGEFDVHLYQWIPDFPDADTFVQPLVGTGNVLGNGYTSADVDHAIKDTQRFTDRSKAIQRFRAVQDTIAKDAPLIPVWHKQRHVVTRSTVLGGHLLAEDAIWRLWELRRL</sequence>
<dbReference type="PROSITE" id="PS51257">
    <property type="entry name" value="PROKAR_LIPOPROTEIN"/>
    <property type="match status" value="1"/>
</dbReference>
<feature type="domain" description="Solute-binding protein family 5" evidence="5">
    <location>
        <begin position="86"/>
        <end position="446"/>
    </location>
</feature>
<dbReference type="Gene3D" id="3.10.105.10">
    <property type="entry name" value="Dipeptide-binding Protein, Domain 3"/>
    <property type="match status" value="1"/>
</dbReference>
<keyword evidence="3" id="KW-0813">Transport</keyword>
<dbReference type="EMBL" id="QWFA01000062">
    <property type="protein sequence ID" value="ROV67924.1"/>
    <property type="molecule type" value="Genomic_DNA"/>
</dbReference>
<protein>
    <submittedName>
        <fullName evidence="6">Peptide-binding protein</fullName>
    </submittedName>
</protein>
<comment type="caution">
    <text evidence="6">The sequence shown here is derived from an EMBL/GenBank/DDBJ whole genome shotgun (WGS) entry which is preliminary data.</text>
</comment>
<dbReference type="Gene3D" id="3.40.190.10">
    <property type="entry name" value="Periplasmic binding protein-like II"/>
    <property type="match status" value="1"/>
</dbReference>
<proteinExistence type="inferred from homology"/>
<evidence type="ECO:0000313" key="7">
    <source>
        <dbReference type="Proteomes" id="UP000285596"/>
    </source>
</evidence>
<dbReference type="SUPFAM" id="SSF53850">
    <property type="entry name" value="Periplasmic binding protein-like II"/>
    <property type="match status" value="1"/>
</dbReference>
<comment type="similarity">
    <text evidence="2">Belongs to the bacterial solute-binding protein 5 family.</text>
</comment>
<organism evidence="6 7">
    <name type="scientific">Streptomyces globisporus</name>
    <dbReference type="NCBI Taxonomy" id="1908"/>
    <lineage>
        <taxon>Bacteria</taxon>
        <taxon>Bacillati</taxon>
        <taxon>Actinomycetota</taxon>
        <taxon>Actinomycetes</taxon>
        <taxon>Kitasatosporales</taxon>
        <taxon>Streptomycetaceae</taxon>
        <taxon>Streptomyces</taxon>
    </lineage>
</organism>
<keyword evidence="4" id="KW-0732">Signal</keyword>
<dbReference type="Pfam" id="PF00496">
    <property type="entry name" value="SBP_bac_5"/>
    <property type="match status" value="1"/>
</dbReference>
<comment type="subcellular location">
    <subcellularLocation>
        <location evidence="1">Cell envelope</location>
    </subcellularLocation>
</comment>
<gene>
    <name evidence="6" type="ORF">D3105_14245</name>
</gene>
<evidence type="ECO:0000313" key="6">
    <source>
        <dbReference type="EMBL" id="ROV67924.1"/>
    </source>
</evidence>
<dbReference type="InterPro" id="IPR039424">
    <property type="entry name" value="SBP_5"/>
</dbReference>
<dbReference type="PIRSF" id="PIRSF002741">
    <property type="entry name" value="MppA"/>
    <property type="match status" value="1"/>
</dbReference>
<dbReference type="InterPro" id="IPR030678">
    <property type="entry name" value="Peptide/Ni-bd"/>
</dbReference>
<dbReference type="PANTHER" id="PTHR30290:SF10">
    <property type="entry name" value="PERIPLASMIC OLIGOPEPTIDE-BINDING PROTEIN-RELATED"/>
    <property type="match status" value="1"/>
</dbReference>
<evidence type="ECO:0000256" key="2">
    <source>
        <dbReference type="ARBA" id="ARBA00005695"/>
    </source>
</evidence>
<dbReference type="GO" id="GO:1904680">
    <property type="term" value="F:peptide transmembrane transporter activity"/>
    <property type="evidence" value="ECO:0007669"/>
    <property type="project" value="TreeGrafter"/>
</dbReference>
<dbReference type="GO" id="GO:0042597">
    <property type="term" value="C:periplasmic space"/>
    <property type="evidence" value="ECO:0007669"/>
    <property type="project" value="UniProtKB-ARBA"/>
</dbReference>
<dbReference type="AlphaFoldDB" id="A0A423UZZ6"/>
<evidence type="ECO:0000256" key="3">
    <source>
        <dbReference type="ARBA" id="ARBA00022448"/>
    </source>
</evidence>
<dbReference type="Gene3D" id="3.90.76.10">
    <property type="entry name" value="Dipeptide-binding Protein, Domain 1"/>
    <property type="match status" value="1"/>
</dbReference>
<dbReference type="Proteomes" id="UP000285596">
    <property type="component" value="Unassembled WGS sequence"/>
</dbReference>
<reference evidence="6 7" key="1">
    <citation type="submission" date="2018-08" db="EMBL/GenBank/DDBJ databases">
        <title>Streptomyces globisporus 1912-4Crt, whole genome shotgun sequence.</title>
        <authorList>
            <person name="Matselyukh B."/>
        </authorList>
    </citation>
    <scope>NUCLEOTIDE SEQUENCE [LARGE SCALE GENOMIC DNA]</scope>
    <source>
        <strain evidence="6 7">1912-4Crt</strain>
    </source>
</reference>